<accession>A0A9N9RGC2</accession>
<evidence type="ECO:0000313" key="2">
    <source>
        <dbReference type="EMBL" id="CAG9795780.1"/>
    </source>
</evidence>
<reference evidence="2" key="2">
    <citation type="submission" date="2022-10" db="EMBL/GenBank/DDBJ databases">
        <authorList>
            <consortium name="ENA_rothamsted_submissions"/>
            <consortium name="culmorum"/>
            <person name="King R."/>
        </authorList>
    </citation>
    <scope>NUCLEOTIDE SEQUENCE</scope>
</reference>
<keyword evidence="1" id="KW-0175">Coiled coil</keyword>
<name>A0A9N9RGC2_9NEOP</name>
<sequence>MKEINESMFFTLVNQKFEKIKNNQETIVKSQKELQAENVKLKETIGNLNARIDYLEQQARSSNLEIQCVPERKIEDLSNIITQLGKTVIEEYRYPSFHARS</sequence>
<keyword evidence="3" id="KW-1185">Reference proteome</keyword>
<dbReference type="Proteomes" id="UP001153714">
    <property type="component" value="Chromosome 8"/>
</dbReference>
<proteinExistence type="predicted"/>
<gene>
    <name evidence="2" type="ORF">DIATSA_LOCUS13020</name>
</gene>
<protein>
    <submittedName>
        <fullName evidence="2">Uncharacterized protein</fullName>
    </submittedName>
</protein>
<dbReference type="OrthoDB" id="8196581at2759"/>
<dbReference type="EMBL" id="OU893339">
    <property type="protein sequence ID" value="CAG9795780.1"/>
    <property type="molecule type" value="Genomic_DNA"/>
</dbReference>
<evidence type="ECO:0000313" key="3">
    <source>
        <dbReference type="Proteomes" id="UP001153714"/>
    </source>
</evidence>
<organism evidence="2 3">
    <name type="scientific">Diatraea saccharalis</name>
    <name type="common">sugarcane borer</name>
    <dbReference type="NCBI Taxonomy" id="40085"/>
    <lineage>
        <taxon>Eukaryota</taxon>
        <taxon>Metazoa</taxon>
        <taxon>Ecdysozoa</taxon>
        <taxon>Arthropoda</taxon>
        <taxon>Hexapoda</taxon>
        <taxon>Insecta</taxon>
        <taxon>Pterygota</taxon>
        <taxon>Neoptera</taxon>
        <taxon>Endopterygota</taxon>
        <taxon>Lepidoptera</taxon>
        <taxon>Glossata</taxon>
        <taxon>Ditrysia</taxon>
        <taxon>Pyraloidea</taxon>
        <taxon>Crambidae</taxon>
        <taxon>Crambinae</taxon>
        <taxon>Diatraea</taxon>
    </lineage>
</organism>
<dbReference type="AlphaFoldDB" id="A0A9N9RGC2"/>
<evidence type="ECO:0000256" key="1">
    <source>
        <dbReference type="SAM" id="Coils"/>
    </source>
</evidence>
<feature type="coiled-coil region" evidence="1">
    <location>
        <begin position="31"/>
        <end position="58"/>
    </location>
</feature>
<reference evidence="2" key="1">
    <citation type="submission" date="2021-12" db="EMBL/GenBank/DDBJ databases">
        <authorList>
            <person name="King R."/>
        </authorList>
    </citation>
    <scope>NUCLEOTIDE SEQUENCE</scope>
</reference>